<evidence type="ECO:0000313" key="4">
    <source>
        <dbReference type="Proteomes" id="UP000287687"/>
    </source>
</evidence>
<gene>
    <name evidence="3" type="ORF">EPK99_06390</name>
</gene>
<dbReference type="AlphaFoldDB" id="A0A444LGW1"/>
<dbReference type="EMBL" id="SBIP01000002">
    <property type="protein sequence ID" value="RWX78258.1"/>
    <property type="molecule type" value="Genomic_DNA"/>
</dbReference>
<comment type="caution">
    <text evidence="3">The sequence shown here is derived from an EMBL/GenBank/DDBJ whole genome shotgun (WGS) entry which is preliminary data.</text>
</comment>
<dbReference type="Proteomes" id="UP000287687">
    <property type="component" value="Unassembled WGS sequence"/>
</dbReference>
<dbReference type="RefSeq" id="WP_128442236.1">
    <property type="nucleotide sequence ID" value="NZ_SBIP01000002.1"/>
</dbReference>
<evidence type="ECO:0000313" key="3">
    <source>
        <dbReference type="EMBL" id="RWX78258.1"/>
    </source>
</evidence>
<dbReference type="OrthoDB" id="7863511at2"/>
<keyword evidence="2" id="KW-0732">Signal</keyword>
<feature type="chain" id="PRO_5019405395" description="Lipoprotein" evidence="2">
    <location>
        <begin position="25"/>
        <end position="118"/>
    </location>
</feature>
<evidence type="ECO:0008006" key="5">
    <source>
        <dbReference type="Google" id="ProtNLM"/>
    </source>
</evidence>
<evidence type="ECO:0000256" key="1">
    <source>
        <dbReference type="SAM" id="MobiDB-lite"/>
    </source>
</evidence>
<accession>A0A444LGW1</accession>
<dbReference type="PROSITE" id="PS51257">
    <property type="entry name" value="PROKAR_LIPOPROTEIN"/>
    <property type="match status" value="1"/>
</dbReference>
<proteinExistence type="predicted"/>
<feature type="region of interest" description="Disordered" evidence="1">
    <location>
        <begin position="87"/>
        <end position="106"/>
    </location>
</feature>
<feature type="signal peptide" evidence="2">
    <location>
        <begin position="1"/>
        <end position="24"/>
    </location>
</feature>
<sequence length="118" mass="12078">MKHRIIILLSTGFLASCGTIVVPAAGVSSTGEQYRGTASGSATSGTFELTGTSGNKCSGTYDPLSSARKMIVPVTCTNCQSGSLDINRDPDLMGGEGTGTFSDGTTSTFQFGKKRVPA</sequence>
<protein>
    <recommendedName>
        <fullName evidence="5">Lipoprotein</fullName>
    </recommendedName>
</protein>
<evidence type="ECO:0000256" key="2">
    <source>
        <dbReference type="SAM" id="SignalP"/>
    </source>
</evidence>
<keyword evidence="4" id="KW-1185">Reference proteome</keyword>
<name>A0A444LGW1_9HYPH</name>
<reference evidence="3 4" key="1">
    <citation type="submission" date="2019-01" db="EMBL/GenBank/DDBJ databases">
        <title>The draft genome of Rhizobium sp. 24NR.</title>
        <authorList>
            <person name="Liu L."/>
            <person name="Liang L."/>
            <person name="Shi S."/>
            <person name="Xu L."/>
            <person name="Wang X."/>
            <person name="Li L."/>
            <person name="Zhang X."/>
        </authorList>
    </citation>
    <scope>NUCLEOTIDE SEQUENCE [LARGE SCALE GENOMIC DNA]</scope>
    <source>
        <strain evidence="3 4">24NR</strain>
    </source>
</reference>
<organism evidence="3 4">
    <name type="scientific">Neorhizobium lilium</name>
    <dbReference type="NCBI Taxonomy" id="2503024"/>
    <lineage>
        <taxon>Bacteria</taxon>
        <taxon>Pseudomonadati</taxon>
        <taxon>Pseudomonadota</taxon>
        <taxon>Alphaproteobacteria</taxon>
        <taxon>Hyphomicrobiales</taxon>
        <taxon>Rhizobiaceae</taxon>
        <taxon>Rhizobium/Agrobacterium group</taxon>
        <taxon>Neorhizobium</taxon>
    </lineage>
</organism>